<feature type="domain" description="HTH tetR-type" evidence="3">
    <location>
        <begin position="2"/>
        <end position="62"/>
    </location>
</feature>
<dbReference type="EMBL" id="NTMR01000022">
    <property type="protein sequence ID" value="PBK03182.1"/>
    <property type="molecule type" value="Genomic_DNA"/>
</dbReference>
<organism evidence="4 5">
    <name type="scientific">Pseudomonas abyssi</name>
    <dbReference type="NCBI Taxonomy" id="170540"/>
    <lineage>
        <taxon>Bacteria</taxon>
        <taxon>Pseudomonadati</taxon>
        <taxon>Pseudomonadota</taxon>
        <taxon>Gammaproteobacteria</taxon>
        <taxon>Pseudomonadales</taxon>
        <taxon>Pseudomonadaceae</taxon>
        <taxon>Pseudomonas</taxon>
    </lineage>
</organism>
<dbReference type="PROSITE" id="PS50977">
    <property type="entry name" value="HTH_TETR_2"/>
    <property type="match status" value="1"/>
</dbReference>
<keyword evidence="1 2" id="KW-0238">DNA-binding</keyword>
<proteinExistence type="predicted"/>
<evidence type="ECO:0000256" key="1">
    <source>
        <dbReference type="ARBA" id="ARBA00023125"/>
    </source>
</evidence>
<keyword evidence="5" id="KW-1185">Reference proteome</keyword>
<name>A0A2A3MEI7_9PSED</name>
<evidence type="ECO:0000313" key="5">
    <source>
        <dbReference type="Proteomes" id="UP000242313"/>
    </source>
</evidence>
<reference evidence="4 5" key="1">
    <citation type="submission" date="2017-09" db="EMBL/GenBank/DDBJ databases">
        <title>Pseudomonas abyssi sp. nov. isolated from Abyssopelagic Water.</title>
        <authorList>
            <person name="Wei Y."/>
        </authorList>
    </citation>
    <scope>NUCLEOTIDE SEQUENCE [LARGE SCALE GENOMIC DNA]</scope>
    <source>
        <strain evidence="4 5">MT5</strain>
    </source>
</reference>
<dbReference type="SUPFAM" id="SSF46689">
    <property type="entry name" value="Homeodomain-like"/>
    <property type="match status" value="1"/>
</dbReference>
<dbReference type="InterPro" id="IPR025722">
    <property type="entry name" value="TetR"/>
</dbReference>
<dbReference type="Gene3D" id="1.10.357.10">
    <property type="entry name" value="Tetracycline Repressor, domain 2"/>
    <property type="match status" value="1"/>
</dbReference>
<protein>
    <submittedName>
        <fullName evidence="4">TetR family transcriptional regulator</fullName>
    </submittedName>
</protein>
<dbReference type="InterPro" id="IPR001647">
    <property type="entry name" value="HTH_TetR"/>
</dbReference>
<dbReference type="GO" id="GO:0003700">
    <property type="term" value="F:DNA-binding transcription factor activity"/>
    <property type="evidence" value="ECO:0007669"/>
    <property type="project" value="TreeGrafter"/>
</dbReference>
<accession>A0A2A3MEI7</accession>
<dbReference type="PANTHER" id="PTHR30055:SF223">
    <property type="entry name" value="HTH-TYPE TRANSCRIPTIONAL REGULATOR UIDR"/>
    <property type="match status" value="1"/>
</dbReference>
<dbReference type="Proteomes" id="UP000242313">
    <property type="component" value="Unassembled WGS sequence"/>
</dbReference>
<dbReference type="AlphaFoldDB" id="A0A2A3MEI7"/>
<dbReference type="Pfam" id="PF13972">
    <property type="entry name" value="TetR"/>
    <property type="match status" value="1"/>
</dbReference>
<dbReference type="RefSeq" id="WP_096005762.1">
    <property type="nucleotide sequence ID" value="NZ_NTMR01000022.1"/>
</dbReference>
<dbReference type="InterPro" id="IPR009057">
    <property type="entry name" value="Homeodomain-like_sf"/>
</dbReference>
<evidence type="ECO:0000256" key="2">
    <source>
        <dbReference type="PROSITE-ProRule" id="PRU00335"/>
    </source>
</evidence>
<dbReference type="PANTHER" id="PTHR30055">
    <property type="entry name" value="HTH-TYPE TRANSCRIPTIONAL REGULATOR RUTR"/>
    <property type="match status" value="1"/>
</dbReference>
<dbReference type="InterPro" id="IPR050109">
    <property type="entry name" value="HTH-type_TetR-like_transc_reg"/>
</dbReference>
<comment type="caution">
    <text evidence="4">The sequence shown here is derived from an EMBL/GenBank/DDBJ whole genome shotgun (WGS) entry which is preliminary data.</text>
</comment>
<dbReference type="Pfam" id="PF00440">
    <property type="entry name" value="TetR_N"/>
    <property type="match status" value="1"/>
</dbReference>
<gene>
    <name evidence="4" type="ORF">CNQ84_15610</name>
</gene>
<sequence length="205" mass="23531">MMKTRDRILLCTLELFNEHGESNVTTLDIANELDISPGNLYYHFKGKEALLDALVDDFLLSTRGLLLTDDSVDEVAPEDLWLLLHLLFEAIATHRFLFQDLSNLMSRYPPLRQQMQPWVNALRLRLEQVLQALHGSGHLHADTAERTRLLDALCQTCLFWLDYQRVCHPHDLDPASGVQQMLGLLQPWLDTVGQEWVQGLIARYG</sequence>
<feature type="DNA-binding region" description="H-T-H motif" evidence="2">
    <location>
        <begin position="25"/>
        <end position="44"/>
    </location>
</feature>
<evidence type="ECO:0000259" key="3">
    <source>
        <dbReference type="PROSITE" id="PS50977"/>
    </source>
</evidence>
<dbReference type="GO" id="GO:0000976">
    <property type="term" value="F:transcription cis-regulatory region binding"/>
    <property type="evidence" value="ECO:0007669"/>
    <property type="project" value="TreeGrafter"/>
</dbReference>
<dbReference type="PRINTS" id="PR00455">
    <property type="entry name" value="HTHTETR"/>
</dbReference>
<evidence type="ECO:0000313" key="4">
    <source>
        <dbReference type="EMBL" id="PBK03182.1"/>
    </source>
</evidence>